<dbReference type="Pfam" id="PF11312">
    <property type="entry name" value="Methyltransf_34"/>
    <property type="match status" value="1"/>
</dbReference>
<gene>
    <name evidence="1" type="ORF">LAMI_0G16996G</name>
</gene>
<proteinExistence type="predicted"/>
<name>A0A1G4KD38_9SACH</name>
<reference evidence="1 2" key="1">
    <citation type="submission" date="2016-03" db="EMBL/GenBank/DDBJ databases">
        <authorList>
            <person name="Devillers H."/>
        </authorList>
    </citation>
    <scope>NUCLEOTIDE SEQUENCE [LARGE SCALE GENOMIC DNA]</scope>
    <source>
        <strain evidence="1">CBS 11717</strain>
    </source>
</reference>
<dbReference type="EMBL" id="LT598469">
    <property type="protein sequence ID" value="SCV02219.1"/>
    <property type="molecule type" value="Genomic_DNA"/>
</dbReference>
<accession>A0A1G4KD38</accession>
<dbReference type="OrthoDB" id="6419443at2759"/>
<protein>
    <submittedName>
        <fullName evidence="1">LAMI_0G16996g1_1</fullName>
    </submittedName>
</protein>
<dbReference type="InterPro" id="IPR021463">
    <property type="entry name" value="Methyltransf_34"/>
</dbReference>
<organism evidence="1 2">
    <name type="scientific">Lachancea mirantina</name>
    <dbReference type="NCBI Taxonomy" id="1230905"/>
    <lineage>
        <taxon>Eukaryota</taxon>
        <taxon>Fungi</taxon>
        <taxon>Dikarya</taxon>
        <taxon>Ascomycota</taxon>
        <taxon>Saccharomycotina</taxon>
        <taxon>Saccharomycetes</taxon>
        <taxon>Saccharomycetales</taxon>
        <taxon>Saccharomycetaceae</taxon>
        <taxon>Lachancea</taxon>
    </lineage>
</organism>
<sequence>MSRAKKAPTGLPVSDPAYIAPQQIVDLFKLAFDNELYRDPDELSSMIQEVKKSLYDRQYLDAFDNNEKRSAYCCRWSPSRAVAYAALFNYLRPVRATLLRPLTNSSPVTAEELHVAHSDTSEFSPEIMCIGGGAGGELVALAALFAPSLDFRSKYSTIKSTKSSKAANVRIIDIADWDNVVTRLAGAIRERWLYDLSDQFAITFQRADILRQDATQMSYSKLDLITLLFTTNELFQEDKGASIRFLQTLNQHCKTGCLLLIVESAGSYSHIEIGTKKFPIHFLVDTILTGKRGDAKSGMWELVDQNDSFWYRNDDRIDYPLKLENMRFFYRLYRKR</sequence>
<dbReference type="STRING" id="1230905.A0A1G4KD38"/>
<evidence type="ECO:0000313" key="2">
    <source>
        <dbReference type="Proteomes" id="UP000191024"/>
    </source>
</evidence>
<evidence type="ECO:0000313" key="1">
    <source>
        <dbReference type="EMBL" id="SCV02219.1"/>
    </source>
</evidence>
<keyword evidence="2" id="KW-1185">Reference proteome</keyword>
<dbReference type="AlphaFoldDB" id="A0A1G4KD38"/>
<dbReference type="Proteomes" id="UP000191024">
    <property type="component" value="Chromosome G"/>
</dbReference>